<evidence type="ECO:0000313" key="3">
    <source>
        <dbReference type="EMBL" id="ACI65833.1"/>
    </source>
</evidence>
<dbReference type="GO" id="GO:0015031">
    <property type="term" value="P:protein transport"/>
    <property type="evidence" value="ECO:0007669"/>
    <property type="project" value="InterPro"/>
</dbReference>
<dbReference type="GeneID" id="7204176"/>
<accession>B5Y4V7</accession>
<organism evidence="3 4">
    <name type="scientific">Phaeodactylum tricornutum (strain CCAP 1055/1)</name>
    <dbReference type="NCBI Taxonomy" id="556484"/>
    <lineage>
        <taxon>Eukaryota</taxon>
        <taxon>Sar</taxon>
        <taxon>Stramenopiles</taxon>
        <taxon>Ochrophyta</taxon>
        <taxon>Bacillariophyta</taxon>
        <taxon>Bacillariophyceae</taxon>
        <taxon>Bacillariophycidae</taxon>
        <taxon>Naviculales</taxon>
        <taxon>Phaeodactylaceae</taxon>
        <taxon>Phaeodactylum</taxon>
    </lineage>
</organism>
<keyword evidence="1" id="KW-0732">Signal</keyword>
<feature type="chain" id="PRO_5002838804" description="Trigger factor ribosome-binding bacterial domain-containing protein" evidence="1">
    <location>
        <begin position="20"/>
        <end position="213"/>
    </location>
</feature>
<sequence>MKPFFPFFAALLSIHTSWSFVQQPAFSTLSRNVAFQTLAAVALEPEPDGGEELNPEKSMPGSRMKKMAQVENVKSDDGAVYSFWMTAEVEGALIKEIRSQILKDAAKKANFPGFRKGQVPPYAQPQITGFSVQEAIIKTVEAAVNSFGLKSIPGSAGEINVNEDVEAISKGYKVGDNINFTAKFNAVFDAEKQNLDDETKEEKVIDVRVASEE</sequence>
<dbReference type="InterPro" id="IPR036611">
    <property type="entry name" value="Trigger_fac_ribosome-bd_sf"/>
</dbReference>
<dbReference type="Proteomes" id="UP000000759">
    <property type="component" value="Chromosome 3"/>
</dbReference>
<name>B5Y4V7_PHATC</name>
<evidence type="ECO:0000256" key="1">
    <source>
        <dbReference type="SAM" id="SignalP"/>
    </source>
</evidence>
<keyword evidence="4" id="KW-1185">Reference proteome</keyword>
<evidence type="ECO:0000313" key="4">
    <source>
        <dbReference type="Proteomes" id="UP000000759"/>
    </source>
</evidence>
<dbReference type="RefSeq" id="XP_002186363.1">
    <property type="nucleotide sequence ID" value="XM_002186327.1"/>
</dbReference>
<protein>
    <recommendedName>
        <fullName evidence="2">Trigger factor ribosome-binding bacterial domain-containing protein</fullName>
    </recommendedName>
</protein>
<dbReference type="InParanoid" id="B5Y4V7"/>
<dbReference type="OMA" id="WMTAEVE"/>
<feature type="signal peptide" evidence="1">
    <location>
        <begin position="1"/>
        <end position="19"/>
    </location>
</feature>
<dbReference type="eggNOG" id="ENOG502SG42">
    <property type="taxonomic scope" value="Eukaryota"/>
</dbReference>
<proteinExistence type="predicted"/>
<reference evidence="4" key="2">
    <citation type="submission" date="2008-08" db="EMBL/GenBank/DDBJ databases">
        <authorList>
            <consortium name="Diatom Consortium"/>
            <person name="Grigoriev I."/>
            <person name="Grimwood J."/>
            <person name="Kuo A."/>
            <person name="Otillar R.P."/>
            <person name="Salamov A."/>
            <person name="Detter J.C."/>
            <person name="Lindquist E."/>
            <person name="Shapiro H."/>
            <person name="Lucas S."/>
            <person name="Glavina del Rio T."/>
            <person name="Pitluck S."/>
            <person name="Rokhsar D."/>
            <person name="Bowler C."/>
        </authorList>
    </citation>
    <scope>GENOME REANNOTATION</scope>
    <source>
        <strain evidence="4">CCAP 1055/1</strain>
    </source>
</reference>
<dbReference type="KEGG" id="pti:PHATR_43950"/>
<dbReference type="AlphaFoldDB" id="B5Y4V7"/>
<reference evidence="3 4" key="1">
    <citation type="journal article" date="2008" name="Nature">
        <title>The Phaeodactylum genome reveals the evolutionary history of diatom genomes.</title>
        <authorList>
            <person name="Bowler C."/>
            <person name="Allen A.E."/>
            <person name="Badger J.H."/>
            <person name="Grimwood J."/>
            <person name="Jabbari K."/>
            <person name="Kuo A."/>
            <person name="Maheswari U."/>
            <person name="Martens C."/>
            <person name="Maumus F."/>
            <person name="Otillar R.P."/>
            <person name="Rayko E."/>
            <person name="Salamov A."/>
            <person name="Vandepoele K."/>
            <person name="Beszteri B."/>
            <person name="Gruber A."/>
            <person name="Heijde M."/>
            <person name="Katinka M."/>
            <person name="Mock T."/>
            <person name="Valentin K."/>
            <person name="Verret F."/>
            <person name="Berges J.A."/>
            <person name="Brownlee C."/>
            <person name="Cadoret J.P."/>
            <person name="Chiovitti A."/>
            <person name="Choi C.J."/>
            <person name="Coesel S."/>
            <person name="De Martino A."/>
            <person name="Detter J.C."/>
            <person name="Durkin C."/>
            <person name="Falciatore A."/>
            <person name="Fournet J."/>
            <person name="Haruta M."/>
            <person name="Huysman M.J."/>
            <person name="Jenkins B.D."/>
            <person name="Jiroutova K."/>
            <person name="Jorgensen R.E."/>
            <person name="Joubert Y."/>
            <person name="Kaplan A."/>
            <person name="Kroger N."/>
            <person name="Kroth P.G."/>
            <person name="La Roche J."/>
            <person name="Lindquist E."/>
            <person name="Lommer M."/>
            <person name="Martin-Jezequel V."/>
            <person name="Lopez P.J."/>
            <person name="Lucas S."/>
            <person name="Mangogna M."/>
            <person name="McGinnis K."/>
            <person name="Medlin L.K."/>
            <person name="Montsant A."/>
            <person name="Oudot-Le Secq M.P."/>
            <person name="Napoli C."/>
            <person name="Obornik M."/>
            <person name="Parker M.S."/>
            <person name="Petit J.L."/>
            <person name="Porcel B.M."/>
            <person name="Poulsen N."/>
            <person name="Robison M."/>
            <person name="Rychlewski L."/>
            <person name="Rynearson T.A."/>
            <person name="Schmutz J."/>
            <person name="Shapiro H."/>
            <person name="Siaut M."/>
            <person name="Stanley M."/>
            <person name="Sussman M.R."/>
            <person name="Taylor A.R."/>
            <person name="Vardi A."/>
            <person name="von Dassow P."/>
            <person name="Vyverman W."/>
            <person name="Willis A."/>
            <person name="Wyrwicz L.S."/>
            <person name="Rokhsar D.S."/>
            <person name="Weissenbach J."/>
            <person name="Armbrust E.V."/>
            <person name="Green B.R."/>
            <person name="Van de Peer Y."/>
            <person name="Grigoriev I.V."/>
        </authorList>
    </citation>
    <scope>NUCLEOTIDE SEQUENCE [LARGE SCALE GENOMIC DNA]</scope>
    <source>
        <strain evidence="3 4">CCAP 1055/1</strain>
    </source>
</reference>
<dbReference type="OrthoDB" id="203129at2759"/>
<evidence type="ECO:0000259" key="2">
    <source>
        <dbReference type="Pfam" id="PF05697"/>
    </source>
</evidence>
<gene>
    <name evidence="3" type="ORF">PHATR_43950</name>
</gene>
<dbReference type="InterPro" id="IPR008881">
    <property type="entry name" value="Trigger_fac_ribosome-bd_bac"/>
</dbReference>
<dbReference type="SUPFAM" id="SSF102735">
    <property type="entry name" value="Trigger factor ribosome-binding domain"/>
    <property type="match status" value="1"/>
</dbReference>
<dbReference type="Pfam" id="PF05697">
    <property type="entry name" value="Trigger_N"/>
    <property type="match status" value="1"/>
</dbReference>
<feature type="domain" description="Trigger factor ribosome-binding bacterial" evidence="2">
    <location>
        <begin position="85"/>
        <end position="197"/>
    </location>
</feature>
<dbReference type="PaxDb" id="2850-Phatr43950"/>
<dbReference type="HOGENOM" id="CLU_1258375_0_0_1"/>
<dbReference type="EMBL" id="CP001142">
    <property type="protein sequence ID" value="ACI65833.1"/>
    <property type="molecule type" value="Genomic_DNA"/>
</dbReference>
<dbReference type="Gene3D" id="3.30.70.1050">
    <property type="entry name" value="Trigger factor ribosome-binding domain"/>
    <property type="match status" value="1"/>
</dbReference>
<dbReference type="GO" id="GO:0006457">
    <property type="term" value="P:protein folding"/>
    <property type="evidence" value="ECO:0007669"/>
    <property type="project" value="InterPro"/>
</dbReference>